<dbReference type="EMBL" id="LIAE01006700">
    <property type="protein sequence ID" value="PAV86157.1"/>
    <property type="molecule type" value="Genomic_DNA"/>
</dbReference>
<gene>
    <name evidence="2" type="ORF">WR25_24455</name>
</gene>
<dbReference type="AlphaFoldDB" id="A0A2A2LJE4"/>
<feature type="region of interest" description="Disordered" evidence="1">
    <location>
        <begin position="1"/>
        <end position="42"/>
    </location>
</feature>
<dbReference type="STRING" id="2018661.A0A2A2LJE4"/>
<feature type="region of interest" description="Disordered" evidence="1">
    <location>
        <begin position="128"/>
        <end position="150"/>
    </location>
</feature>
<feature type="compositionally biased region" description="Low complexity" evidence="1">
    <location>
        <begin position="1"/>
        <end position="11"/>
    </location>
</feature>
<dbReference type="EMBL" id="LIAE01006700">
    <property type="protein sequence ID" value="PAV86158.1"/>
    <property type="molecule type" value="Genomic_DNA"/>
</dbReference>
<keyword evidence="3" id="KW-1185">Reference proteome</keyword>
<evidence type="ECO:0000256" key="1">
    <source>
        <dbReference type="SAM" id="MobiDB-lite"/>
    </source>
</evidence>
<protein>
    <submittedName>
        <fullName evidence="2">Uncharacterized protein</fullName>
    </submittedName>
</protein>
<dbReference type="OrthoDB" id="5865307at2759"/>
<proteinExistence type="predicted"/>
<evidence type="ECO:0000313" key="2">
    <source>
        <dbReference type="EMBL" id="PAV86157.1"/>
    </source>
</evidence>
<comment type="caution">
    <text evidence="2">The sequence shown here is derived from an EMBL/GenBank/DDBJ whole genome shotgun (WGS) entry which is preliminary data.</text>
</comment>
<dbReference type="Proteomes" id="UP000218231">
    <property type="component" value="Unassembled WGS sequence"/>
</dbReference>
<sequence>MSCFISPPSSSSDEERSPSPPSMMFRTGSGASLASEGLPDGYSPTRLLTLAIQKRRRLYNSKDRDYRAELLQTAFIQSLCKHLGERRAARKKLRAGVSLGEARKRLHQQCVSPVEAADEQPVQKCARLESVPDSPMSPPSSPPRDQDMEEEDPFGLEQFFADLRKKSGIFPDSTHSYPVQCKFLPNYGLIYVILIEN</sequence>
<organism evidence="2 3">
    <name type="scientific">Diploscapter pachys</name>
    <dbReference type="NCBI Taxonomy" id="2018661"/>
    <lineage>
        <taxon>Eukaryota</taxon>
        <taxon>Metazoa</taxon>
        <taxon>Ecdysozoa</taxon>
        <taxon>Nematoda</taxon>
        <taxon>Chromadorea</taxon>
        <taxon>Rhabditida</taxon>
        <taxon>Rhabditina</taxon>
        <taxon>Rhabditomorpha</taxon>
        <taxon>Rhabditoidea</taxon>
        <taxon>Rhabditidae</taxon>
        <taxon>Diploscapter</taxon>
    </lineage>
</organism>
<reference evidence="2 3" key="1">
    <citation type="journal article" date="2017" name="Curr. Biol.">
        <title>Genome architecture and evolution of a unichromosomal asexual nematode.</title>
        <authorList>
            <person name="Fradin H."/>
            <person name="Zegar C."/>
            <person name="Gutwein M."/>
            <person name="Lucas J."/>
            <person name="Kovtun M."/>
            <person name="Corcoran D."/>
            <person name="Baugh L.R."/>
            <person name="Kiontke K."/>
            <person name="Gunsalus K."/>
            <person name="Fitch D.H."/>
            <person name="Piano F."/>
        </authorList>
    </citation>
    <scope>NUCLEOTIDE SEQUENCE [LARGE SCALE GENOMIC DNA]</scope>
    <source>
        <strain evidence="2">PF1309</strain>
    </source>
</reference>
<name>A0A2A2LJE4_9BILA</name>
<evidence type="ECO:0000313" key="3">
    <source>
        <dbReference type="Proteomes" id="UP000218231"/>
    </source>
</evidence>
<accession>A0A2A2LJE4</accession>